<name>A0AAF0CPQ4_9BACT</name>
<keyword evidence="2" id="KW-1185">Reference proteome</keyword>
<dbReference type="Gene3D" id="1.10.287.1080">
    <property type="entry name" value="MazG-like"/>
    <property type="match status" value="1"/>
</dbReference>
<proteinExistence type="predicted"/>
<evidence type="ECO:0000313" key="2">
    <source>
        <dbReference type="Proteomes" id="UP001218638"/>
    </source>
</evidence>
<gene>
    <name evidence="1" type="ORF">PXH66_02855</name>
</gene>
<accession>A0AAF0CPQ4</accession>
<dbReference type="Proteomes" id="UP001218638">
    <property type="component" value="Chromosome"/>
</dbReference>
<dbReference type="EMBL" id="CP119075">
    <property type="protein sequence ID" value="WED65785.1"/>
    <property type="molecule type" value="Genomic_DNA"/>
</dbReference>
<sequence length="110" mass="12170">MNLPQLTLQARSLRECFDSSARRQKRPVWTRDQLMQGFVGDVGDLMKLVMAKENLRNAPPDGIDARLGHELADCLWSVLVLADEYGIDLASAFAAMVTTTSARLAPDAEH</sequence>
<organism evidence="1 2">
    <name type="scientific">Synoicihabitans lomoniglobus</name>
    <dbReference type="NCBI Taxonomy" id="2909285"/>
    <lineage>
        <taxon>Bacteria</taxon>
        <taxon>Pseudomonadati</taxon>
        <taxon>Verrucomicrobiota</taxon>
        <taxon>Opitutia</taxon>
        <taxon>Opitutales</taxon>
        <taxon>Opitutaceae</taxon>
        <taxon>Synoicihabitans</taxon>
    </lineage>
</organism>
<protein>
    <submittedName>
        <fullName evidence="1">MazG nucleotide pyrophosphohydrolase domain-containing protein</fullName>
    </submittedName>
</protein>
<dbReference type="KEGG" id="slom:PXH66_02855"/>
<reference evidence="1" key="1">
    <citation type="submission" date="2023-03" db="EMBL/GenBank/DDBJ databases">
        <title>Lomoglobus Profundus gen. nov., sp. nov., a novel member of the phylum Verrucomicrobia, isolated from deep-marine sediment of South China Sea.</title>
        <authorList>
            <person name="Ahmad T."/>
            <person name="Ishaq S.E."/>
            <person name="Wang F."/>
        </authorList>
    </citation>
    <scope>NUCLEOTIDE SEQUENCE</scope>
    <source>
        <strain evidence="1">LMO-M01</strain>
    </source>
</reference>
<dbReference type="SUPFAM" id="SSF101386">
    <property type="entry name" value="all-alpha NTP pyrophosphatases"/>
    <property type="match status" value="1"/>
</dbReference>
<dbReference type="AlphaFoldDB" id="A0AAF0CPQ4"/>
<dbReference type="RefSeq" id="WP_330930315.1">
    <property type="nucleotide sequence ID" value="NZ_CP119075.1"/>
</dbReference>
<evidence type="ECO:0000313" key="1">
    <source>
        <dbReference type="EMBL" id="WED65785.1"/>
    </source>
</evidence>